<dbReference type="Pfam" id="PF00094">
    <property type="entry name" value="VWD"/>
    <property type="match status" value="1"/>
</dbReference>
<dbReference type="InterPro" id="IPR052424">
    <property type="entry name" value="Kielin_Chordin-BMP_Reg"/>
</dbReference>
<evidence type="ECO:0000256" key="1">
    <source>
        <dbReference type="ARBA" id="ARBA00004613"/>
    </source>
</evidence>
<dbReference type="Gene3D" id="6.20.200.20">
    <property type="match status" value="2"/>
</dbReference>
<dbReference type="CDD" id="cd19941">
    <property type="entry name" value="TIL"/>
    <property type="match status" value="1"/>
</dbReference>
<dbReference type="GeneTree" id="ENSGT00940000156485"/>
<feature type="domain" description="VWFD" evidence="7">
    <location>
        <begin position="239"/>
        <end position="427"/>
    </location>
</feature>
<dbReference type="Pfam" id="PF08742">
    <property type="entry name" value="C8"/>
    <property type="match status" value="1"/>
</dbReference>
<dbReference type="Pfam" id="PF01826">
    <property type="entry name" value="TIL"/>
    <property type="match status" value="1"/>
</dbReference>
<dbReference type="PROSITE" id="PS51233">
    <property type="entry name" value="VWFD"/>
    <property type="match status" value="1"/>
</dbReference>
<dbReference type="GO" id="GO:0005576">
    <property type="term" value="C:extracellular region"/>
    <property type="evidence" value="ECO:0007669"/>
    <property type="project" value="UniProtKB-SubCell"/>
</dbReference>
<dbReference type="PANTHER" id="PTHR46698:SF4">
    <property type="entry name" value="CROSSVEINLESS 2"/>
    <property type="match status" value="1"/>
</dbReference>
<accession>A0A8C7ZIU1</accession>
<dbReference type="InterPro" id="IPR002919">
    <property type="entry name" value="TIL_dom"/>
</dbReference>
<evidence type="ECO:0000256" key="4">
    <source>
        <dbReference type="ARBA" id="ARBA00022737"/>
    </source>
</evidence>
<dbReference type="InterPro" id="IPR001846">
    <property type="entry name" value="VWF_type-D"/>
</dbReference>
<comment type="subcellular location">
    <subcellularLocation>
        <location evidence="1">Secreted</location>
    </subcellularLocation>
</comment>
<evidence type="ECO:0000313" key="8">
    <source>
        <dbReference type="Ensembl" id="ENSOSIP00000042769.1"/>
    </source>
</evidence>
<evidence type="ECO:0000313" key="9">
    <source>
        <dbReference type="Proteomes" id="UP000694383"/>
    </source>
</evidence>
<keyword evidence="5" id="KW-1015">Disulfide bond</keyword>
<dbReference type="AlphaFoldDB" id="A0A8C7ZIU1"/>
<evidence type="ECO:0000256" key="5">
    <source>
        <dbReference type="ARBA" id="ARBA00023157"/>
    </source>
</evidence>
<dbReference type="FunFam" id="2.10.70.10:FF:000034">
    <property type="entry name" value="BMP-binding endothelial regulator protein"/>
    <property type="match status" value="1"/>
</dbReference>
<evidence type="ECO:0000256" key="3">
    <source>
        <dbReference type="ARBA" id="ARBA00022729"/>
    </source>
</evidence>
<evidence type="ECO:0000256" key="2">
    <source>
        <dbReference type="ARBA" id="ARBA00022525"/>
    </source>
</evidence>
<dbReference type="Gene3D" id="2.10.25.10">
    <property type="entry name" value="Laminin"/>
    <property type="match status" value="1"/>
</dbReference>
<evidence type="ECO:0000259" key="6">
    <source>
        <dbReference type="PROSITE" id="PS50184"/>
    </source>
</evidence>
<reference evidence="8" key="2">
    <citation type="submission" date="2025-09" db="UniProtKB">
        <authorList>
            <consortium name="Ensembl"/>
        </authorList>
    </citation>
    <scope>IDENTIFICATION</scope>
</reference>
<dbReference type="SMART" id="SM00214">
    <property type="entry name" value="VWC"/>
    <property type="match status" value="5"/>
</dbReference>
<dbReference type="SUPFAM" id="SSF57603">
    <property type="entry name" value="FnI-like domain"/>
    <property type="match status" value="5"/>
</dbReference>
<dbReference type="PROSITE" id="PS50184">
    <property type="entry name" value="VWFC_2"/>
    <property type="match status" value="1"/>
</dbReference>
<feature type="domain" description="VWFC" evidence="6">
    <location>
        <begin position="116"/>
        <end position="177"/>
    </location>
</feature>
<dbReference type="InterPro" id="IPR001007">
    <property type="entry name" value="VWF_dom"/>
</dbReference>
<dbReference type="InterPro" id="IPR014853">
    <property type="entry name" value="VWF/SSPO/ZAN-like_Cys-rich_dom"/>
</dbReference>
<evidence type="ECO:0000259" key="7">
    <source>
        <dbReference type="PROSITE" id="PS51233"/>
    </source>
</evidence>
<dbReference type="InterPro" id="IPR036084">
    <property type="entry name" value="Ser_inhib-like_sf"/>
</dbReference>
<reference evidence="8" key="1">
    <citation type="submission" date="2025-08" db="UniProtKB">
        <authorList>
            <consortium name="Ensembl"/>
        </authorList>
    </citation>
    <scope>IDENTIFICATION</scope>
</reference>
<keyword evidence="4" id="KW-0677">Repeat</keyword>
<keyword evidence="9" id="KW-1185">Reference proteome</keyword>
<name>A0A8C7ZIU1_9TELE</name>
<dbReference type="Gene3D" id="2.10.70.10">
    <property type="entry name" value="Complement Module, domain 1"/>
    <property type="match status" value="2"/>
</dbReference>
<dbReference type="PROSITE" id="PS01208">
    <property type="entry name" value="VWFC_1"/>
    <property type="match status" value="1"/>
</dbReference>
<dbReference type="FunFam" id="2.10.25.10:FF:000236">
    <property type="entry name" value="BMP-binding endothelial regulator protein-like"/>
    <property type="match status" value="1"/>
</dbReference>
<organism evidence="8 9">
    <name type="scientific">Oryzias sinensis</name>
    <name type="common">Chinese medaka</name>
    <dbReference type="NCBI Taxonomy" id="183150"/>
    <lineage>
        <taxon>Eukaryota</taxon>
        <taxon>Metazoa</taxon>
        <taxon>Chordata</taxon>
        <taxon>Craniata</taxon>
        <taxon>Vertebrata</taxon>
        <taxon>Euteleostomi</taxon>
        <taxon>Actinopterygii</taxon>
        <taxon>Neopterygii</taxon>
        <taxon>Teleostei</taxon>
        <taxon>Neoteleostei</taxon>
        <taxon>Acanthomorphata</taxon>
        <taxon>Ovalentaria</taxon>
        <taxon>Atherinomorphae</taxon>
        <taxon>Beloniformes</taxon>
        <taxon>Adrianichthyidae</taxon>
        <taxon>Oryziinae</taxon>
        <taxon>Oryzias</taxon>
    </lineage>
</organism>
<keyword evidence="2" id="KW-0964">Secreted</keyword>
<keyword evidence="3" id="KW-0732">Signal</keyword>
<dbReference type="Proteomes" id="UP000694383">
    <property type="component" value="Unplaced"/>
</dbReference>
<dbReference type="PANTHER" id="PTHR46698">
    <property type="entry name" value="CROSSVEINLESS 2"/>
    <property type="match status" value="1"/>
</dbReference>
<dbReference type="Pfam" id="PF00093">
    <property type="entry name" value="VWC"/>
    <property type="match status" value="2"/>
</dbReference>
<protein>
    <submittedName>
        <fullName evidence="8">BMP binding endothelial regulator</fullName>
    </submittedName>
</protein>
<proteinExistence type="predicted"/>
<sequence length="578" mass="64047">SCENEGEVLHIPNITDNPCITCVCLDGKADCKQEKCQPVSEDCALVVKQTGACCERCKGCTLDGRSHNSSESWISSTKPCKSRRCQEGVITEAEVQCVIHCKNPKIHPKKCCPTCPGCILEGHLYKEMEEFSPEGKPCIKCTCTGGRTLCMKEVCPVLSCPAYLSHTPAGQCCPTCIGQRKVFDLSLGSCLFHSEVYENGTSFLHDNCTTCTCKDSTVVCKKSCSRPGSCHGNQCCDPCVSYVKVEEVQYCRVRNKIYREGDMWSSVNCTLCACVKGSIECRPKKCVPITSCPPVLVKNYARRTRSFSWTQSVEVRLGSVILSLHQHLTVRKNGTRIALPYHGPGVHIDLDGYLLKLTSIAGLEITWDGDSFVEVVAAPHLRGRLCGLCGNYNGHKRDDTMGGDGQLKFDVDEFAESWRVEGNEVCSQHQPRRPTSFLCPGSPKVKFRAHRECQRIKSWDFQKCHSVVDFAPFYRSCITDMCECPIHKNCYCESFIAYSRACEREGVVVQWKPDNVCMATQCKHDAVYDTCGPGCTKTCDNWNEIGPCQKPCVAGCHCPANLVLFHGRCIKPTACPGR</sequence>
<dbReference type="Ensembl" id="ENSOSIT00000045016.1">
    <property type="protein sequence ID" value="ENSOSIP00000042769.1"/>
    <property type="gene ID" value="ENSOSIG00000020602.1"/>
</dbReference>
<dbReference type="SMART" id="SM00832">
    <property type="entry name" value="C8"/>
    <property type="match status" value="1"/>
</dbReference>
<dbReference type="SUPFAM" id="SSF57567">
    <property type="entry name" value="Serine protease inhibitors"/>
    <property type="match status" value="1"/>
</dbReference>
<dbReference type="SMART" id="SM00216">
    <property type="entry name" value="VWD"/>
    <property type="match status" value="1"/>
</dbReference>